<accession>A0A1B7TA04</accession>
<dbReference type="Proteomes" id="UP000092321">
    <property type="component" value="Unassembled WGS sequence"/>
</dbReference>
<evidence type="ECO:0000313" key="1">
    <source>
        <dbReference type="EMBL" id="OBA25548.1"/>
    </source>
</evidence>
<reference evidence="2" key="1">
    <citation type="journal article" date="2016" name="Proc. Natl. Acad. Sci. U.S.A.">
        <title>Comparative genomics of biotechnologically important yeasts.</title>
        <authorList>
            <person name="Riley R."/>
            <person name="Haridas S."/>
            <person name="Wolfe K.H."/>
            <person name="Lopes M.R."/>
            <person name="Hittinger C.T."/>
            <person name="Goeker M."/>
            <person name="Salamov A.A."/>
            <person name="Wisecaver J.H."/>
            <person name="Long T.M."/>
            <person name="Calvey C.H."/>
            <person name="Aerts A.L."/>
            <person name="Barry K.W."/>
            <person name="Choi C."/>
            <person name="Clum A."/>
            <person name="Coughlan A.Y."/>
            <person name="Deshpande S."/>
            <person name="Douglass A.P."/>
            <person name="Hanson S.J."/>
            <person name="Klenk H.-P."/>
            <person name="LaButti K.M."/>
            <person name="Lapidus A."/>
            <person name="Lindquist E.A."/>
            <person name="Lipzen A.M."/>
            <person name="Meier-Kolthoff J.P."/>
            <person name="Ohm R.A."/>
            <person name="Otillar R.P."/>
            <person name="Pangilinan J.L."/>
            <person name="Peng Y."/>
            <person name="Rokas A."/>
            <person name="Rosa C.A."/>
            <person name="Scheuner C."/>
            <person name="Sibirny A.A."/>
            <person name="Slot J.C."/>
            <person name="Stielow J.B."/>
            <person name="Sun H."/>
            <person name="Kurtzman C.P."/>
            <person name="Blackwell M."/>
            <person name="Grigoriev I.V."/>
            <person name="Jeffries T.W."/>
        </authorList>
    </citation>
    <scope>NUCLEOTIDE SEQUENCE [LARGE SCALE GENOMIC DNA]</scope>
    <source>
        <strain evidence="2">NRRL Y-1626</strain>
    </source>
</reference>
<protein>
    <submittedName>
        <fullName evidence="1">Uncharacterized protein</fullName>
    </submittedName>
</protein>
<keyword evidence="2" id="KW-1185">Reference proteome</keyword>
<sequence>MEIDLKESDELIKKLQKKKKGFYKKKLLKDNVDNNLNTEAIKDTDEDLKQKDNDDVSNTTILKKKNKFSMLNQIHTQYTSSFDNIVSAYETVPNKKPVKRTFIYNNDIVNNKNKPKVVNLEATREGKEKVIEKKEETSLQKQTKYSPDFYFGVSQSMDFFTNKCANVNLSKPILNDELEIINTDVPESVLNKLFQNINTVKDISPEKNDTSLPK</sequence>
<proteinExistence type="predicted"/>
<gene>
    <name evidence="1" type="ORF">HANVADRAFT_49964</name>
</gene>
<name>A0A1B7TA04_9ASCO</name>
<dbReference type="AlphaFoldDB" id="A0A1B7TA04"/>
<evidence type="ECO:0000313" key="2">
    <source>
        <dbReference type="Proteomes" id="UP000092321"/>
    </source>
</evidence>
<organism evidence="1 2">
    <name type="scientific">Hanseniaspora valbyensis NRRL Y-1626</name>
    <dbReference type="NCBI Taxonomy" id="766949"/>
    <lineage>
        <taxon>Eukaryota</taxon>
        <taxon>Fungi</taxon>
        <taxon>Dikarya</taxon>
        <taxon>Ascomycota</taxon>
        <taxon>Saccharomycotina</taxon>
        <taxon>Saccharomycetes</taxon>
        <taxon>Saccharomycodales</taxon>
        <taxon>Saccharomycodaceae</taxon>
        <taxon>Hanseniaspora</taxon>
    </lineage>
</organism>
<dbReference type="EMBL" id="LXPE01000075">
    <property type="protein sequence ID" value="OBA25548.1"/>
    <property type="molecule type" value="Genomic_DNA"/>
</dbReference>
<comment type="caution">
    <text evidence="1">The sequence shown here is derived from an EMBL/GenBank/DDBJ whole genome shotgun (WGS) entry which is preliminary data.</text>
</comment>